<accession>A0A4R5APU3</accession>
<protein>
    <submittedName>
        <fullName evidence="1">Uncharacterized protein</fullName>
    </submittedName>
</protein>
<reference evidence="1 2" key="1">
    <citation type="submission" date="2019-03" db="EMBL/GenBank/DDBJ databases">
        <title>Flavobacterium AT-3-2 sp. nov., isolated from arctic soil.</title>
        <authorList>
            <person name="Chaudhary D.K."/>
        </authorList>
    </citation>
    <scope>NUCLEOTIDE SEQUENCE [LARGE SCALE GENOMIC DNA]</scope>
    <source>
        <strain evidence="1 2">AT-3-2</strain>
    </source>
</reference>
<gene>
    <name evidence="1" type="ORF">E0F89_14255</name>
</gene>
<proteinExistence type="predicted"/>
<organism evidence="1 2">
    <name type="scientific">Flavobacterium caseinilyticum</name>
    <dbReference type="NCBI Taxonomy" id="2541732"/>
    <lineage>
        <taxon>Bacteria</taxon>
        <taxon>Pseudomonadati</taxon>
        <taxon>Bacteroidota</taxon>
        <taxon>Flavobacteriia</taxon>
        <taxon>Flavobacteriales</taxon>
        <taxon>Flavobacteriaceae</taxon>
        <taxon>Flavobacterium</taxon>
    </lineage>
</organism>
<name>A0A4R5APU3_9FLAO</name>
<evidence type="ECO:0000313" key="2">
    <source>
        <dbReference type="Proteomes" id="UP000295278"/>
    </source>
</evidence>
<dbReference type="RefSeq" id="WP_131910449.1">
    <property type="nucleotide sequence ID" value="NZ_SMFM01000008.1"/>
</dbReference>
<sequence>MKNSILIGSAALLVVGLIVLGKNEKLKNMVSQAVQAGLSSEAMQDILEYAKNASVKEIQAKFSSVKESYKPAFSEE</sequence>
<evidence type="ECO:0000313" key="1">
    <source>
        <dbReference type="EMBL" id="TDD74663.1"/>
    </source>
</evidence>
<dbReference type="EMBL" id="SMFM01000008">
    <property type="protein sequence ID" value="TDD74663.1"/>
    <property type="molecule type" value="Genomic_DNA"/>
</dbReference>
<dbReference type="Proteomes" id="UP000295278">
    <property type="component" value="Unassembled WGS sequence"/>
</dbReference>
<keyword evidence="2" id="KW-1185">Reference proteome</keyword>
<dbReference type="AlphaFoldDB" id="A0A4R5APU3"/>
<comment type="caution">
    <text evidence="1">The sequence shown here is derived from an EMBL/GenBank/DDBJ whole genome shotgun (WGS) entry which is preliminary data.</text>
</comment>